<dbReference type="Proteomes" id="UP000534294">
    <property type="component" value="Unassembled WGS sequence"/>
</dbReference>
<evidence type="ECO:0000256" key="2">
    <source>
        <dbReference type="ARBA" id="ARBA00023315"/>
    </source>
</evidence>
<name>A0A7W7YPB9_9BACT</name>
<dbReference type="EMBL" id="JACHIF010000010">
    <property type="protein sequence ID" value="MBB5039749.1"/>
    <property type="molecule type" value="Genomic_DNA"/>
</dbReference>
<evidence type="ECO:0000256" key="1">
    <source>
        <dbReference type="ARBA" id="ARBA00022679"/>
    </source>
</evidence>
<dbReference type="SUPFAM" id="SSF51161">
    <property type="entry name" value="Trimeric LpxA-like enzymes"/>
    <property type="match status" value="1"/>
</dbReference>
<reference evidence="4 5" key="1">
    <citation type="submission" date="2020-08" db="EMBL/GenBank/DDBJ databases">
        <title>Genomic Encyclopedia of Type Strains, Phase IV (KMG-IV): sequencing the most valuable type-strain genomes for metagenomic binning, comparative biology and taxonomic classification.</title>
        <authorList>
            <person name="Goeker M."/>
        </authorList>
    </citation>
    <scope>NUCLEOTIDE SEQUENCE [LARGE SCALE GENOMIC DNA]</scope>
    <source>
        <strain evidence="4 5">DSM 12251</strain>
    </source>
</reference>
<dbReference type="AlphaFoldDB" id="A0A7W7YPB9"/>
<dbReference type="PANTHER" id="PTHR43584:SF8">
    <property type="entry name" value="N-ACETYLMURAMATE ALPHA-1-PHOSPHATE URIDYLYLTRANSFERASE"/>
    <property type="match status" value="1"/>
</dbReference>
<dbReference type="PANTHER" id="PTHR43584">
    <property type="entry name" value="NUCLEOTIDYL TRANSFERASE"/>
    <property type="match status" value="1"/>
</dbReference>
<dbReference type="RefSeq" id="WP_184211830.1">
    <property type="nucleotide sequence ID" value="NZ_JACHIF010000010.1"/>
</dbReference>
<organism evidence="4 5">
    <name type="scientific">Prosthecobacter dejongeii</name>
    <dbReference type="NCBI Taxonomy" id="48465"/>
    <lineage>
        <taxon>Bacteria</taxon>
        <taxon>Pseudomonadati</taxon>
        <taxon>Verrucomicrobiota</taxon>
        <taxon>Verrucomicrobiia</taxon>
        <taxon>Verrucomicrobiales</taxon>
        <taxon>Verrucomicrobiaceae</taxon>
        <taxon>Prosthecobacter</taxon>
    </lineage>
</organism>
<dbReference type="InterPro" id="IPR011004">
    <property type="entry name" value="Trimer_LpxA-like_sf"/>
</dbReference>
<dbReference type="InterPro" id="IPR056729">
    <property type="entry name" value="GMPPB_C"/>
</dbReference>
<evidence type="ECO:0000313" key="4">
    <source>
        <dbReference type="EMBL" id="MBB5039749.1"/>
    </source>
</evidence>
<feature type="domain" description="Mannose-1-phosphate guanyltransferase C-terminal" evidence="3">
    <location>
        <begin position="72"/>
        <end position="156"/>
    </location>
</feature>
<evidence type="ECO:0000259" key="3">
    <source>
        <dbReference type="Pfam" id="PF25087"/>
    </source>
</evidence>
<dbReference type="CDD" id="cd05636">
    <property type="entry name" value="LbH_G1P_TT_C_like"/>
    <property type="match status" value="1"/>
</dbReference>
<dbReference type="Pfam" id="PF25087">
    <property type="entry name" value="GMPPB_C"/>
    <property type="match status" value="1"/>
</dbReference>
<keyword evidence="5" id="KW-1185">Reference proteome</keyword>
<sequence>MFFPAEFLDLAHTQHSILFTPTDPVWSALAKIESYLDFRLQRELRCPVPQGAFIGEDVFIDEGTTIEPGAVIKGPAWIGKNCMIRAGCYIRENVIVGNACVLGNSCEFKNCVIFDHCEVPHYNYVGDSILGYKAHLGAGVVLSNVRLDRGEVTISDAKKPIPTGLRKFGAVIGDHAEIGCNSVINPGSLIGRRSIVYPLSSFTGILPSDSILKTRQQQVVVKRTV</sequence>
<accession>A0A7W7YPB9</accession>
<evidence type="ECO:0000313" key="5">
    <source>
        <dbReference type="Proteomes" id="UP000534294"/>
    </source>
</evidence>
<keyword evidence="2" id="KW-0012">Acyltransferase</keyword>
<comment type="caution">
    <text evidence="4">The sequence shown here is derived from an EMBL/GenBank/DDBJ whole genome shotgun (WGS) entry which is preliminary data.</text>
</comment>
<dbReference type="GO" id="GO:0016746">
    <property type="term" value="F:acyltransferase activity"/>
    <property type="evidence" value="ECO:0007669"/>
    <property type="project" value="UniProtKB-KW"/>
</dbReference>
<dbReference type="Gene3D" id="2.160.10.10">
    <property type="entry name" value="Hexapeptide repeat proteins"/>
    <property type="match status" value="1"/>
</dbReference>
<gene>
    <name evidence="4" type="ORF">HNQ64_004027</name>
</gene>
<keyword evidence="1" id="KW-0808">Transferase</keyword>
<dbReference type="InterPro" id="IPR050065">
    <property type="entry name" value="GlmU-like"/>
</dbReference>
<proteinExistence type="predicted"/>
<protein>
    <submittedName>
        <fullName evidence="4">NDP-sugar pyrophosphorylase family protein</fullName>
    </submittedName>
</protein>
<dbReference type="GO" id="GO:0016779">
    <property type="term" value="F:nucleotidyltransferase activity"/>
    <property type="evidence" value="ECO:0007669"/>
    <property type="project" value="UniProtKB-ARBA"/>
</dbReference>